<dbReference type="KEGG" id="vin:AKJ08_3634"/>
<evidence type="ECO:0000313" key="6">
    <source>
        <dbReference type="Proteomes" id="UP000055590"/>
    </source>
</evidence>
<dbReference type="InterPro" id="IPR053943">
    <property type="entry name" value="RlmKL-like_Mtase_CS"/>
</dbReference>
<reference evidence="5 6" key="1">
    <citation type="submission" date="2015-08" db="EMBL/GenBank/DDBJ databases">
        <authorList>
            <person name="Babu N.S."/>
            <person name="Beckwith C.J."/>
            <person name="Beseler K.G."/>
            <person name="Brison A."/>
            <person name="Carone J.V."/>
            <person name="Caskin T.P."/>
            <person name="Diamond M."/>
            <person name="Durham M.E."/>
            <person name="Foxe J.M."/>
            <person name="Go M."/>
            <person name="Henderson B.A."/>
            <person name="Jones I.B."/>
            <person name="McGettigan J.A."/>
            <person name="Micheletti S.J."/>
            <person name="Nasrallah M.E."/>
            <person name="Ortiz D."/>
            <person name="Piller C.R."/>
            <person name="Privatt S.R."/>
            <person name="Schneider S.L."/>
            <person name="Sharp S."/>
            <person name="Smith T.C."/>
            <person name="Stanton J.D."/>
            <person name="Ullery H.E."/>
            <person name="Wilson R.J."/>
            <person name="Serrano M.G."/>
            <person name="Buck G."/>
            <person name="Lee V."/>
            <person name="Wang Y."/>
            <person name="Carvalho R."/>
            <person name="Voegtly L."/>
            <person name="Shi R."/>
            <person name="Duckworth R."/>
            <person name="Johnson A."/>
            <person name="Loviza R."/>
            <person name="Walstead R."/>
            <person name="Shah Z."/>
            <person name="Kiflezghi M."/>
            <person name="Wade K."/>
            <person name="Ball S.L."/>
            <person name="Bradley K.W."/>
            <person name="Asai D.J."/>
            <person name="Bowman C.A."/>
            <person name="Russell D.A."/>
            <person name="Pope W.H."/>
            <person name="Jacobs-Sera D."/>
            <person name="Hendrix R.W."/>
            <person name="Hatfull G.F."/>
        </authorList>
    </citation>
    <scope>NUCLEOTIDE SEQUENCE [LARGE SCALE GENOMIC DNA]</scope>
    <source>
        <strain evidence="5 6">DSM 27710</strain>
    </source>
</reference>
<dbReference type="PROSITE" id="PS01261">
    <property type="entry name" value="UPF0020"/>
    <property type="match status" value="1"/>
</dbReference>
<dbReference type="Proteomes" id="UP000055590">
    <property type="component" value="Chromosome"/>
</dbReference>
<name>A0A0K1PIC0_9BACT</name>
<dbReference type="PATRIC" id="fig|1391653.3.peg.3791"/>
<sequence length="361" mass="37978">MRALFIVTPPGLEGPCVHEARTLGADDVREVVGGVECRGDPAAILRLNLGLRTGSRILLRLGEGRLADLGGLAASVDWRSFMRPSGTVAIEVAGGGSRPGALERQVREEVLRQVPAARFVSAEAEQSVHLRLSQGTLTLSLDTTGPHLHMRGYRQETGAAPLRENLAAGILLLAGYDGSQALVDPMCGSGTFLIEAATIALRRAPGSLRTFACEGWPSTPEGLGAQVRQELRALERSAPAPIVGSDRNAGALGVARRNATRAEVFDSITLGRVDVADAAPPPGPRGILVANPPYGKRLGEARELGSLYRGFGERLRSAFGGWTVAILVADPALGAALRLREPRAIPLRNGGIPCTLLLAEI</sequence>
<feature type="domain" description="RlmL ferredoxin-like" evidence="4">
    <location>
        <begin position="4"/>
        <end position="58"/>
    </location>
</feature>
<feature type="domain" description="Ribosomal RNA large subunit methyltransferase K/L-like methyltransferase" evidence="3">
    <location>
        <begin position="151"/>
        <end position="356"/>
    </location>
</feature>
<dbReference type="RefSeq" id="WP_050727293.1">
    <property type="nucleotide sequence ID" value="NZ_CP012332.1"/>
</dbReference>
<dbReference type="EMBL" id="CP012332">
    <property type="protein sequence ID" value="AKU93247.1"/>
    <property type="molecule type" value="Genomic_DNA"/>
</dbReference>
<keyword evidence="1 5" id="KW-0489">Methyltransferase</keyword>
<proteinExistence type="predicted"/>
<evidence type="ECO:0000256" key="2">
    <source>
        <dbReference type="ARBA" id="ARBA00022679"/>
    </source>
</evidence>
<organism evidence="5 6">
    <name type="scientific">Vulgatibacter incomptus</name>
    <dbReference type="NCBI Taxonomy" id="1391653"/>
    <lineage>
        <taxon>Bacteria</taxon>
        <taxon>Pseudomonadati</taxon>
        <taxon>Myxococcota</taxon>
        <taxon>Myxococcia</taxon>
        <taxon>Myxococcales</taxon>
        <taxon>Cystobacterineae</taxon>
        <taxon>Vulgatibacteraceae</taxon>
        <taxon>Vulgatibacter</taxon>
    </lineage>
</organism>
<evidence type="ECO:0000259" key="3">
    <source>
        <dbReference type="Pfam" id="PF01170"/>
    </source>
</evidence>
<dbReference type="CDD" id="cd11715">
    <property type="entry name" value="THUMP_AdoMetMT"/>
    <property type="match status" value="1"/>
</dbReference>
<gene>
    <name evidence="5" type="ORF">AKJ08_3634</name>
</gene>
<dbReference type="InterPro" id="IPR000241">
    <property type="entry name" value="RlmKL-like_Mtase"/>
</dbReference>
<keyword evidence="6" id="KW-1185">Reference proteome</keyword>
<dbReference type="GO" id="GO:0008990">
    <property type="term" value="F:rRNA (guanine-N2-)-methyltransferase activity"/>
    <property type="evidence" value="ECO:0007669"/>
    <property type="project" value="TreeGrafter"/>
</dbReference>
<dbReference type="InterPro" id="IPR029063">
    <property type="entry name" value="SAM-dependent_MTases_sf"/>
</dbReference>
<dbReference type="InterPro" id="IPR002052">
    <property type="entry name" value="DNA_methylase_N6_adenine_CS"/>
</dbReference>
<dbReference type="InterPro" id="IPR054170">
    <property type="entry name" value="RlmL_1st"/>
</dbReference>
<dbReference type="GO" id="GO:0070043">
    <property type="term" value="F:rRNA (guanine-N7-)-methyltransferase activity"/>
    <property type="evidence" value="ECO:0007669"/>
    <property type="project" value="TreeGrafter"/>
</dbReference>
<evidence type="ECO:0000259" key="4">
    <source>
        <dbReference type="Pfam" id="PF22020"/>
    </source>
</evidence>
<accession>A0A0K1PIC0</accession>
<keyword evidence="2 5" id="KW-0808">Transferase</keyword>
<dbReference type="Pfam" id="PF22020">
    <property type="entry name" value="RlmL_1st"/>
    <property type="match status" value="1"/>
</dbReference>
<dbReference type="OrthoDB" id="9809404at2"/>
<dbReference type="GO" id="GO:0003676">
    <property type="term" value="F:nucleic acid binding"/>
    <property type="evidence" value="ECO:0007669"/>
    <property type="project" value="InterPro"/>
</dbReference>
<dbReference type="AlphaFoldDB" id="A0A0K1PIC0"/>
<protein>
    <submittedName>
        <fullName evidence="5">23S rRNA (Guanine-N-2-)-methyltransferase rlmL</fullName>
    </submittedName>
</protein>
<dbReference type="PANTHER" id="PTHR47313:SF1">
    <property type="entry name" value="RIBOSOMAL RNA LARGE SUBUNIT METHYLTRANSFERASE K_L"/>
    <property type="match status" value="1"/>
</dbReference>
<dbReference type="PROSITE" id="PS00092">
    <property type="entry name" value="N6_MTASE"/>
    <property type="match status" value="1"/>
</dbReference>
<dbReference type="STRING" id="1391653.AKJ08_3634"/>
<evidence type="ECO:0000313" key="5">
    <source>
        <dbReference type="EMBL" id="AKU93247.1"/>
    </source>
</evidence>
<dbReference type="Gene3D" id="3.30.2130.30">
    <property type="match status" value="1"/>
</dbReference>
<dbReference type="PRINTS" id="PR00507">
    <property type="entry name" value="N12N6MTFRASE"/>
</dbReference>
<dbReference type="SUPFAM" id="SSF53335">
    <property type="entry name" value="S-adenosyl-L-methionine-dependent methyltransferases"/>
    <property type="match status" value="1"/>
</dbReference>
<evidence type="ECO:0000256" key="1">
    <source>
        <dbReference type="ARBA" id="ARBA00022603"/>
    </source>
</evidence>
<dbReference type="Pfam" id="PF01170">
    <property type="entry name" value="UPF0020"/>
    <property type="match status" value="1"/>
</dbReference>
<dbReference type="Gene3D" id="3.40.50.150">
    <property type="entry name" value="Vaccinia Virus protein VP39"/>
    <property type="match status" value="1"/>
</dbReference>
<dbReference type="PANTHER" id="PTHR47313">
    <property type="entry name" value="RIBOSOMAL RNA LARGE SUBUNIT METHYLTRANSFERASE K/L"/>
    <property type="match status" value="1"/>
</dbReference>